<feature type="domain" description="Orn/Lys/Arg decarboxylases family 1 pyridoxal-P attachment site" evidence="1">
    <location>
        <begin position="1"/>
        <end position="53"/>
    </location>
</feature>
<name>A0A377CD68_ECOLX</name>
<evidence type="ECO:0000313" key="3">
    <source>
        <dbReference type="Proteomes" id="UP000254255"/>
    </source>
</evidence>
<dbReference type="GO" id="GO:0006527">
    <property type="term" value="P:L-arginine catabolic process"/>
    <property type="evidence" value="ECO:0007669"/>
    <property type="project" value="TreeGrafter"/>
</dbReference>
<dbReference type="InterPro" id="IPR011193">
    <property type="entry name" value="Orn/lys/arg_de-COase"/>
</dbReference>
<reference evidence="2 3" key="1">
    <citation type="submission" date="2018-06" db="EMBL/GenBank/DDBJ databases">
        <authorList>
            <consortium name="Pathogen Informatics"/>
            <person name="Doyle S."/>
        </authorList>
    </citation>
    <scope>NUCLEOTIDE SEQUENCE [LARGE SCALE GENOMIC DNA]</scope>
    <source>
        <strain evidence="2 3">NCTC13148</strain>
    </source>
</reference>
<dbReference type="InterPro" id="IPR000310">
    <property type="entry name" value="Orn/Lys/Arg_deCO2ase_major_dom"/>
</dbReference>
<sequence>MVTNCTYDGVCYNAKEAQDLLEKTSDRLHFDEAWYGYARFNPIYADHYAMRGETWRSQRSYRFPPPTPPTNC</sequence>
<evidence type="ECO:0000313" key="2">
    <source>
        <dbReference type="EMBL" id="STL91091.1"/>
    </source>
</evidence>
<organism evidence="2 3">
    <name type="scientific">Escherichia coli</name>
    <dbReference type="NCBI Taxonomy" id="562"/>
    <lineage>
        <taxon>Bacteria</taxon>
        <taxon>Pseudomonadati</taxon>
        <taxon>Pseudomonadota</taxon>
        <taxon>Gammaproteobacteria</taxon>
        <taxon>Enterobacterales</taxon>
        <taxon>Enterobacteriaceae</taxon>
        <taxon>Escherichia</taxon>
    </lineage>
</organism>
<dbReference type="Proteomes" id="UP000254255">
    <property type="component" value="Unassembled WGS sequence"/>
</dbReference>
<keyword evidence="2" id="KW-0456">Lyase</keyword>
<dbReference type="GO" id="GO:0030170">
    <property type="term" value="F:pyridoxal phosphate binding"/>
    <property type="evidence" value="ECO:0007669"/>
    <property type="project" value="TreeGrafter"/>
</dbReference>
<accession>A0A377CD68</accession>
<dbReference type="Gene3D" id="3.40.640.10">
    <property type="entry name" value="Type I PLP-dependent aspartate aminotransferase-like (Major domain)"/>
    <property type="match status" value="1"/>
</dbReference>
<dbReference type="SUPFAM" id="SSF53383">
    <property type="entry name" value="PLP-dependent transferases"/>
    <property type="match status" value="1"/>
</dbReference>
<protein>
    <submittedName>
        <fullName evidence="2">Biodegradative arginine decarboxylase</fullName>
        <ecNumber evidence="2">4.1.1.19</ecNumber>
    </submittedName>
</protein>
<dbReference type="GO" id="GO:0008792">
    <property type="term" value="F:arginine decarboxylase activity"/>
    <property type="evidence" value="ECO:0007669"/>
    <property type="project" value="UniProtKB-EC"/>
</dbReference>
<dbReference type="Pfam" id="PF01276">
    <property type="entry name" value="OKR_DC_1"/>
    <property type="match status" value="1"/>
</dbReference>
<dbReference type="PANTHER" id="PTHR45229">
    <property type="entry name" value="CONSTITUTIVE ORNITHINE DECARBOXYLASE"/>
    <property type="match status" value="1"/>
</dbReference>
<gene>
    <name evidence="2" type="primary">adiA_4</name>
    <name evidence="2" type="ORF">NCTC13148_04597</name>
</gene>
<dbReference type="EC" id="4.1.1.19" evidence="2"/>
<dbReference type="EMBL" id="UGET01000004">
    <property type="protein sequence ID" value="STL91091.1"/>
    <property type="molecule type" value="Genomic_DNA"/>
</dbReference>
<dbReference type="InterPro" id="IPR015424">
    <property type="entry name" value="PyrdxlP-dep_Trfase"/>
</dbReference>
<dbReference type="PANTHER" id="PTHR45229:SF3">
    <property type="entry name" value="BIODEGRADATIVE ARGININE DECARBOXYLASE"/>
    <property type="match status" value="1"/>
</dbReference>
<dbReference type="GO" id="GO:0005829">
    <property type="term" value="C:cytosol"/>
    <property type="evidence" value="ECO:0007669"/>
    <property type="project" value="TreeGrafter"/>
</dbReference>
<dbReference type="AlphaFoldDB" id="A0A377CD68"/>
<evidence type="ECO:0000259" key="1">
    <source>
        <dbReference type="Pfam" id="PF01276"/>
    </source>
</evidence>
<proteinExistence type="predicted"/>
<dbReference type="InterPro" id="IPR015421">
    <property type="entry name" value="PyrdxlP-dep_Trfase_major"/>
</dbReference>